<dbReference type="GO" id="GO:0010411">
    <property type="term" value="P:xyloglucan metabolic process"/>
    <property type="evidence" value="ECO:0007669"/>
    <property type="project" value="TreeGrafter"/>
</dbReference>
<sequence length="351" mass="39139">MIFFSMQDELVKVDEEQGNTKTILKGLEVVSLTYDPFDTNRLYCGTYGRGLWRSLDAGENWEPIGAPHAMEPLRETVIPYPHIMSLTVSTKKSEQGYGVVYAGTEPSAIFYSEDGGDTWQEFKGIQNLPSRLLWSYPPRPHTHHVRWIEADPVNSSQLFAAIEFGAFLRSLDGGEHWEDRKFNGPLDTHTFAVHSKAPGRIYVAAGDGFHQPGRGYAESRDAGATWFYPNEGLHHQYLYTLAVDSGNPDILLVGAAENPVQAHAPFQANTTIYRKKGEQPWEVVTNGLPSSDGTLIPTLAAHPSKAGVFFALSNKGLFRSQDTGQTWIKLDVSWNEKFNHQHPLVLVVTPL</sequence>
<organism evidence="1 2">
    <name type="scientific">Shimazuella alba</name>
    <dbReference type="NCBI Taxonomy" id="2690964"/>
    <lineage>
        <taxon>Bacteria</taxon>
        <taxon>Bacillati</taxon>
        <taxon>Bacillota</taxon>
        <taxon>Bacilli</taxon>
        <taxon>Bacillales</taxon>
        <taxon>Thermoactinomycetaceae</taxon>
        <taxon>Shimazuella</taxon>
    </lineage>
</organism>
<proteinExistence type="predicted"/>
<dbReference type="AlphaFoldDB" id="A0A6I4W107"/>
<dbReference type="RefSeq" id="WP_160803028.1">
    <property type="nucleotide sequence ID" value="NZ_WUUL01000017.1"/>
</dbReference>
<dbReference type="InterPro" id="IPR015943">
    <property type="entry name" value="WD40/YVTN_repeat-like_dom_sf"/>
</dbReference>
<evidence type="ECO:0000313" key="2">
    <source>
        <dbReference type="Proteomes" id="UP000430692"/>
    </source>
</evidence>
<comment type="caution">
    <text evidence="1">The sequence shown here is derived from an EMBL/GenBank/DDBJ whole genome shotgun (WGS) entry which is preliminary data.</text>
</comment>
<dbReference type="SUPFAM" id="SSF110296">
    <property type="entry name" value="Oligoxyloglucan reducing end-specific cellobiohydrolase"/>
    <property type="match status" value="1"/>
</dbReference>
<keyword evidence="2" id="KW-1185">Reference proteome</keyword>
<dbReference type="PANTHER" id="PTHR43739">
    <property type="entry name" value="XYLOGLUCANASE (EUROFUNG)"/>
    <property type="match status" value="1"/>
</dbReference>
<dbReference type="InterPro" id="IPR052025">
    <property type="entry name" value="Xyloglucanase_GH74"/>
</dbReference>
<evidence type="ECO:0000313" key="1">
    <source>
        <dbReference type="EMBL" id="MXQ55676.1"/>
    </source>
</evidence>
<dbReference type="Pfam" id="PF02012">
    <property type="entry name" value="BNR"/>
    <property type="match status" value="1"/>
</dbReference>
<dbReference type="GO" id="GO:0016787">
    <property type="term" value="F:hydrolase activity"/>
    <property type="evidence" value="ECO:0007669"/>
    <property type="project" value="UniProtKB-KW"/>
</dbReference>
<accession>A0A6I4W107</accession>
<dbReference type="Gene3D" id="2.130.10.10">
    <property type="entry name" value="YVTN repeat-like/Quinoprotein amine dehydrogenase"/>
    <property type="match status" value="1"/>
</dbReference>
<dbReference type="Proteomes" id="UP000430692">
    <property type="component" value="Unassembled WGS sequence"/>
</dbReference>
<dbReference type="PANTHER" id="PTHR43739:SF5">
    <property type="entry name" value="EXO-ALPHA-SIALIDASE"/>
    <property type="match status" value="1"/>
</dbReference>
<dbReference type="CDD" id="cd15482">
    <property type="entry name" value="Sialidase_non-viral"/>
    <property type="match status" value="1"/>
</dbReference>
<gene>
    <name evidence="1" type="ORF">GSM42_18505</name>
</gene>
<keyword evidence="1" id="KW-0378">Hydrolase</keyword>
<dbReference type="EMBL" id="WUUL01000017">
    <property type="protein sequence ID" value="MXQ55676.1"/>
    <property type="molecule type" value="Genomic_DNA"/>
</dbReference>
<dbReference type="InterPro" id="IPR002860">
    <property type="entry name" value="BNR_rpt"/>
</dbReference>
<protein>
    <submittedName>
        <fullName evidence="1">Glycosyl hydrolase</fullName>
    </submittedName>
</protein>
<name>A0A6I4W107_9BACL</name>
<reference evidence="1 2" key="1">
    <citation type="submission" date="2019-12" db="EMBL/GenBank/DDBJ databases">
        <title>Whole-genome analyses of novel actinobacteria.</title>
        <authorList>
            <person name="Sahin N."/>
            <person name="Saygin H."/>
        </authorList>
    </citation>
    <scope>NUCLEOTIDE SEQUENCE [LARGE SCALE GENOMIC DNA]</scope>
    <source>
        <strain evidence="1 2">KC615</strain>
    </source>
</reference>